<keyword evidence="3" id="KW-1185">Reference proteome</keyword>
<feature type="region of interest" description="Disordered" evidence="1">
    <location>
        <begin position="94"/>
        <end position="125"/>
    </location>
</feature>
<dbReference type="RefSeq" id="WP_342810495.1">
    <property type="nucleotide sequence ID" value="NZ_JAOPJZ010000032.1"/>
</dbReference>
<organism evidence="2 3">
    <name type="scientific">Natronosalvus hydrolyticus</name>
    <dbReference type="NCBI Taxonomy" id="2979988"/>
    <lineage>
        <taxon>Archaea</taxon>
        <taxon>Methanobacteriati</taxon>
        <taxon>Methanobacteriota</taxon>
        <taxon>Stenosarchaea group</taxon>
        <taxon>Halobacteria</taxon>
        <taxon>Halobacteriales</taxon>
        <taxon>Natrialbaceae</taxon>
        <taxon>Natronosalvus</taxon>
    </lineage>
</organism>
<reference evidence="2 3" key="1">
    <citation type="submission" date="2022-09" db="EMBL/GenBank/DDBJ databases">
        <title>Enrichment on poylsaccharides allowed isolation of novel metabolic and taxonomic groups of Haloarchaea.</title>
        <authorList>
            <person name="Sorokin D.Y."/>
            <person name="Elcheninov A.G."/>
            <person name="Khizhniak T.V."/>
            <person name="Kolganova T.V."/>
            <person name="Kublanov I.V."/>
        </authorList>
    </citation>
    <scope>NUCLEOTIDE SEQUENCE [LARGE SCALE GENOMIC DNA]</scope>
    <source>
        <strain evidence="2 3">AArc-curdl1</strain>
    </source>
</reference>
<dbReference type="Proteomes" id="UP001321047">
    <property type="component" value="Unassembled WGS sequence"/>
</dbReference>
<evidence type="ECO:0000313" key="3">
    <source>
        <dbReference type="Proteomes" id="UP001321047"/>
    </source>
</evidence>
<protein>
    <submittedName>
        <fullName evidence="2">Uncharacterized protein</fullName>
    </submittedName>
</protein>
<accession>A0AAP3E9L6</accession>
<sequence length="125" mass="13380">MVHSDYQFAVAARVAVRVPVHADGDLVSAGSRIVERTEAVDRVTEATVRGLKPGLNDTTVTLDVRFVAVGERGEDLAVLRRAVDDEVGVSVETMATVDEEADSESSTPLEETALTRERSTASPQV</sequence>
<dbReference type="AlphaFoldDB" id="A0AAP3E9L6"/>
<comment type="caution">
    <text evidence="2">The sequence shown here is derived from an EMBL/GenBank/DDBJ whole genome shotgun (WGS) entry which is preliminary data.</text>
</comment>
<dbReference type="EMBL" id="JAOPJZ010000032">
    <property type="protein sequence ID" value="MCU4754194.1"/>
    <property type="molecule type" value="Genomic_DNA"/>
</dbReference>
<gene>
    <name evidence="2" type="ORF">OB919_19785</name>
</gene>
<evidence type="ECO:0000313" key="2">
    <source>
        <dbReference type="EMBL" id="MCU4754194.1"/>
    </source>
</evidence>
<name>A0AAP3E9L6_9EURY</name>
<evidence type="ECO:0000256" key="1">
    <source>
        <dbReference type="SAM" id="MobiDB-lite"/>
    </source>
</evidence>
<proteinExistence type="predicted"/>